<reference evidence="6 7" key="1">
    <citation type="journal article" date="2017" name="Elife">
        <title>Extensive horizontal gene transfer in cheese-associated bacteria.</title>
        <authorList>
            <person name="Bonham K.S."/>
            <person name="Wolfe B.E."/>
            <person name="Dutton R.J."/>
        </authorList>
    </citation>
    <scope>NUCLEOTIDE SEQUENCE [LARGE SCALE GENOMIC DNA]</scope>
    <source>
        <strain evidence="6 7">JB5</strain>
    </source>
</reference>
<keyword evidence="3" id="KW-0804">Transcription</keyword>
<comment type="caution">
    <text evidence="6">The sequence shown here is derived from an EMBL/GenBank/DDBJ whole genome shotgun (WGS) entry which is preliminary data.</text>
</comment>
<dbReference type="PANTHER" id="PTHR44688">
    <property type="entry name" value="DNA-BINDING TRANSCRIPTIONAL ACTIVATOR DEVR_DOSR"/>
    <property type="match status" value="1"/>
</dbReference>
<evidence type="ECO:0000256" key="4">
    <source>
        <dbReference type="SAM" id="MobiDB-lite"/>
    </source>
</evidence>
<dbReference type="AlphaFoldDB" id="A0A2A3X2K4"/>
<dbReference type="Pfam" id="PF13191">
    <property type="entry name" value="AAA_16"/>
    <property type="match status" value="1"/>
</dbReference>
<dbReference type="InterPro" id="IPR027417">
    <property type="entry name" value="P-loop_NTPase"/>
</dbReference>
<evidence type="ECO:0000313" key="7">
    <source>
        <dbReference type="Proteomes" id="UP000218377"/>
    </source>
</evidence>
<evidence type="ECO:0000259" key="5">
    <source>
        <dbReference type="PROSITE" id="PS50043"/>
    </source>
</evidence>
<evidence type="ECO:0000256" key="2">
    <source>
        <dbReference type="ARBA" id="ARBA00023125"/>
    </source>
</evidence>
<dbReference type="GO" id="GO:0006355">
    <property type="term" value="P:regulation of DNA-templated transcription"/>
    <property type="evidence" value="ECO:0007669"/>
    <property type="project" value="InterPro"/>
</dbReference>
<dbReference type="InterPro" id="IPR036388">
    <property type="entry name" value="WH-like_DNA-bd_sf"/>
</dbReference>
<dbReference type="PROSITE" id="PS50043">
    <property type="entry name" value="HTH_LUXR_2"/>
    <property type="match status" value="1"/>
</dbReference>
<accession>A0A2A3X2K4</accession>
<dbReference type="Proteomes" id="UP000218377">
    <property type="component" value="Unassembled WGS sequence"/>
</dbReference>
<name>A0A2A3X2K4_BREAU</name>
<feature type="domain" description="HTH luxR-type" evidence="5">
    <location>
        <begin position="813"/>
        <end position="877"/>
    </location>
</feature>
<dbReference type="Gene3D" id="3.40.50.300">
    <property type="entry name" value="P-loop containing nucleotide triphosphate hydrolases"/>
    <property type="match status" value="1"/>
</dbReference>
<dbReference type="Pfam" id="PF00196">
    <property type="entry name" value="GerE"/>
    <property type="match status" value="1"/>
</dbReference>
<dbReference type="InterPro" id="IPR041664">
    <property type="entry name" value="AAA_16"/>
</dbReference>
<keyword evidence="1" id="KW-0805">Transcription regulation</keyword>
<dbReference type="InterPro" id="IPR000792">
    <property type="entry name" value="Tscrpt_reg_LuxR_C"/>
</dbReference>
<dbReference type="SMART" id="SM00421">
    <property type="entry name" value="HTH_LUXR"/>
    <property type="match status" value="1"/>
</dbReference>
<evidence type="ECO:0000256" key="1">
    <source>
        <dbReference type="ARBA" id="ARBA00023015"/>
    </source>
</evidence>
<keyword evidence="2" id="KW-0238">DNA-binding</keyword>
<feature type="region of interest" description="Disordered" evidence="4">
    <location>
        <begin position="1"/>
        <end position="34"/>
    </location>
</feature>
<dbReference type="GO" id="GO:0003677">
    <property type="term" value="F:DNA binding"/>
    <property type="evidence" value="ECO:0007669"/>
    <property type="project" value="UniProtKB-KW"/>
</dbReference>
<dbReference type="PROSITE" id="PS00622">
    <property type="entry name" value="HTH_LUXR_1"/>
    <property type="match status" value="1"/>
</dbReference>
<gene>
    <name evidence="6" type="ORF">CIK79_06395</name>
</gene>
<dbReference type="CDD" id="cd06170">
    <property type="entry name" value="LuxR_C_like"/>
    <property type="match status" value="1"/>
</dbReference>
<dbReference type="EMBL" id="NRGX01000001">
    <property type="protein sequence ID" value="PCC17953.1"/>
    <property type="molecule type" value="Genomic_DNA"/>
</dbReference>
<evidence type="ECO:0000313" key="6">
    <source>
        <dbReference type="EMBL" id="PCC17953.1"/>
    </source>
</evidence>
<dbReference type="InterPro" id="IPR016032">
    <property type="entry name" value="Sig_transdc_resp-reg_C-effctor"/>
</dbReference>
<sequence length="883" mass="96412">MAPRSSLPPDACGKSARAARGGGRMAEEVSSASAASTQSGTKIFGRRAELDLIHESLRCSECSGILIEGEIGVGKTLLARTTFEDRSDAIWIRGDRVHQNVEFGVFGLLVDLDGDPSTLLGRIVSRLTSTRAPRAVFVDDAHLLDSRSQEILTGLASVGSIRLVAMSRTNTDDGLIPFSALVEDHVLQHLVLGPLPREDYRSMIEHRLGHIVSQAVVDIVDFHSKRNPGRLIELLEYTGRRSRFLMRRGVWILDGLDIDYDARARDYARIGLGDHSPKETEALELVVLAGEVELATLITAGLGEAADELVAAGELKIDPRRGQIYEAVENHTSDTIRYTTPTGRSREWFDFIDACGDAPSEWAQTVRAEWGLICGAEISESRTIEAALIAARLGDWHRAMRLIAVIPTERMGPHDLFAFALLYCGCNKIPLGLDLVAHGVRTACCAQLVVDSLVVWMNRAFSTMSPALRLADFRTALERLQHDGDGHPGTGVDAEFGLRLLDRVAAVVAEGRPLTVDVFDGLSHESAAPGNFHLLDTMLHATDMLDSGLTVEALALLESTQTEFHFESTGVLHLIMLRGRTLLQLGRIAEAKEMMTALPIHDIAYLSARSGPVDLLWAQTHLLEGNLPGAMKALRAAIESLAYWNQGTQLAIALAEAEYAASRVGTPAEADDLHARFDELPVTAVYHEYRRALVLRTTARAIRTGEPRYEHELRRRLREAEADGAAAIVVLIRLHLFLHFDEIAPEAMCEAAAHGTGREFDIVGRLGAALRNADRAALTALAEEYGPSMPDLAGRCIALAARFGAHGVQNRGSGGRLAELTAREKQISALIVAGRSNAEIALELGVRVRTVEGHTYRLFRKLGVERREQVAEAMRNSEGRMRA</sequence>
<protein>
    <recommendedName>
        <fullName evidence="5">HTH luxR-type domain-containing protein</fullName>
    </recommendedName>
</protein>
<dbReference type="SUPFAM" id="SSF46894">
    <property type="entry name" value="C-terminal effector domain of the bipartite response regulators"/>
    <property type="match status" value="1"/>
</dbReference>
<dbReference type="PANTHER" id="PTHR44688:SF16">
    <property type="entry name" value="DNA-BINDING TRANSCRIPTIONAL ACTIVATOR DEVR_DOSR"/>
    <property type="match status" value="1"/>
</dbReference>
<organism evidence="6 7">
    <name type="scientific">Brevibacterium aurantiacum</name>
    <dbReference type="NCBI Taxonomy" id="273384"/>
    <lineage>
        <taxon>Bacteria</taxon>
        <taxon>Bacillati</taxon>
        <taxon>Actinomycetota</taxon>
        <taxon>Actinomycetes</taxon>
        <taxon>Micrococcales</taxon>
        <taxon>Brevibacteriaceae</taxon>
        <taxon>Brevibacterium</taxon>
    </lineage>
</organism>
<proteinExistence type="predicted"/>
<dbReference type="Gene3D" id="1.10.10.10">
    <property type="entry name" value="Winged helix-like DNA-binding domain superfamily/Winged helix DNA-binding domain"/>
    <property type="match status" value="1"/>
</dbReference>
<evidence type="ECO:0000256" key="3">
    <source>
        <dbReference type="ARBA" id="ARBA00023163"/>
    </source>
</evidence>
<dbReference type="PRINTS" id="PR00038">
    <property type="entry name" value="HTHLUXR"/>
</dbReference>
<dbReference type="SUPFAM" id="SSF52540">
    <property type="entry name" value="P-loop containing nucleoside triphosphate hydrolases"/>
    <property type="match status" value="1"/>
</dbReference>